<protein>
    <recommendedName>
        <fullName evidence="7">Cation/H+ exchanger transmembrane domain-containing protein</fullName>
    </recommendedName>
</protein>
<feature type="transmembrane region" description="Helical" evidence="6">
    <location>
        <begin position="111"/>
        <end position="130"/>
    </location>
</feature>
<keyword evidence="9" id="KW-1185">Reference proteome</keyword>
<feature type="transmembrane region" description="Helical" evidence="6">
    <location>
        <begin position="268"/>
        <end position="293"/>
    </location>
</feature>
<dbReference type="InterPro" id="IPR051843">
    <property type="entry name" value="CPA1_transporter"/>
</dbReference>
<evidence type="ECO:0000313" key="8">
    <source>
        <dbReference type="EMBL" id="OXU23248.1"/>
    </source>
</evidence>
<evidence type="ECO:0000256" key="3">
    <source>
        <dbReference type="ARBA" id="ARBA00022692"/>
    </source>
</evidence>
<comment type="similarity">
    <text evidence="2">Belongs to the monovalent cation:proton antiporter 1 (CPA1) transporter (TC 2.A.36) family.</text>
</comment>
<dbReference type="EMBL" id="NNAY01001678">
    <property type="protein sequence ID" value="OXU23248.1"/>
    <property type="molecule type" value="Genomic_DNA"/>
</dbReference>
<keyword evidence="3 6" id="KW-0812">Transmembrane</keyword>
<dbReference type="GO" id="GO:0015297">
    <property type="term" value="F:antiporter activity"/>
    <property type="evidence" value="ECO:0007669"/>
    <property type="project" value="InterPro"/>
</dbReference>
<dbReference type="PANTHER" id="PTHR31102">
    <property type="match status" value="1"/>
</dbReference>
<feature type="transmembrane region" description="Helical" evidence="6">
    <location>
        <begin position="498"/>
        <end position="525"/>
    </location>
</feature>
<dbReference type="PANTHER" id="PTHR31102:SF1">
    <property type="entry name" value="CATION_H+ EXCHANGER DOMAIN-CONTAINING PROTEIN"/>
    <property type="match status" value="1"/>
</dbReference>
<feature type="transmembrane region" description="Helical" evidence="6">
    <location>
        <begin position="313"/>
        <end position="332"/>
    </location>
</feature>
<evidence type="ECO:0000256" key="2">
    <source>
        <dbReference type="ARBA" id="ARBA00007367"/>
    </source>
</evidence>
<evidence type="ECO:0000256" key="1">
    <source>
        <dbReference type="ARBA" id="ARBA00004141"/>
    </source>
</evidence>
<feature type="transmembrane region" description="Helical" evidence="6">
    <location>
        <begin position="232"/>
        <end position="256"/>
    </location>
</feature>
<keyword evidence="4 6" id="KW-1133">Transmembrane helix</keyword>
<dbReference type="GO" id="GO:1902600">
    <property type="term" value="P:proton transmembrane transport"/>
    <property type="evidence" value="ECO:0007669"/>
    <property type="project" value="InterPro"/>
</dbReference>
<accession>A0A232EYJ7</accession>
<evidence type="ECO:0000256" key="5">
    <source>
        <dbReference type="ARBA" id="ARBA00023136"/>
    </source>
</evidence>
<gene>
    <name evidence="8" type="ORF">TSAR_000674</name>
</gene>
<dbReference type="Proteomes" id="UP000215335">
    <property type="component" value="Unassembled WGS sequence"/>
</dbReference>
<dbReference type="InterPro" id="IPR006153">
    <property type="entry name" value="Cation/H_exchanger_TM"/>
</dbReference>
<dbReference type="Pfam" id="PF00999">
    <property type="entry name" value="Na_H_Exchanger"/>
    <property type="match status" value="1"/>
</dbReference>
<evidence type="ECO:0000313" key="9">
    <source>
        <dbReference type="Proteomes" id="UP000215335"/>
    </source>
</evidence>
<feature type="transmembrane region" description="Helical" evidence="6">
    <location>
        <begin position="396"/>
        <end position="414"/>
    </location>
</feature>
<dbReference type="AlphaFoldDB" id="A0A232EYJ7"/>
<dbReference type="STRING" id="543379.A0A232EYJ7"/>
<evidence type="ECO:0000259" key="7">
    <source>
        <dbReference type="Pfam" id="PF00999"/>
    </source>
</evidence>
<dbReference type="GO" id="GO:0016020">
    <property type="term" value="C:membrane"/>
    <property type="evidence" value="ECO:0007669"/>
    <property type="project" value="UniProtKB-SubCell"/>
</dbReference>
<feature type="transmembrane region" description="Helical" evidence="6">
    <location>
        <begin position="201"/>
        <end position="226"/>
    </location>
</feature>
<organism evidence="8 9">
    <name type="scientific">Trichomalopsis sarcophagae</name>
    <dbReference type="NCBI Taxonomy" id="543379"/>
    <lineage>
        <taxon>Eukaryota</taxon>
        <taxon>Metazoa</taxon>
        <taxon>Ecdysozoa</taxon>
        <taxon>Arthropoda</taxon>
        <taxon>Hexapoda</taxon>
        <taxon>Insecta</taxon>
        <taxon>Pterygota</taxon>
        <taxon>Neoptera</taxon>
        <taxon>Endopterygota</taxon>
        <taxon>Hymenoptera</taxon>
        <taxon>Apocrita</taxon>
        <taxon>Proctotrupomorpha</taxon>
        <taxon>Chalcidoidea</taxon>
        <taxon>Pteromalidae</taxon>
        <taxon>Pteromalinae</taxon>
        <taxon>Trichomalopsis</taxon>
    </lineage>
</organism>
<dbReference type="OrthoDB" id="423807at2759"/>
<evidence type="ECO:0000256" key="6">
    <source>
        <dbReference type="SAM" id="Phobius"/>
    </source>
</evidence>
<feature type="transmembrane region" description="Helical" evidence="6">
    <location>
        <begin position="364"/>
        <end position="384"/>
    </location>
</feature>
<feature type="transmembrane region" description="Helical" evidence="6">
    <location>
        <begin position="86"/>
        <end position="105"/>
    </location>
</feature>
<feature type="transmembrane region" description="Helical" evidence="6">
    <location>
        <begin position="426"/>
        <end position="447"/>
    </location>
</feature>
<evidence type="ECO:0000256" key="4">
    <source>
        <dbReference type="ARBA" id="ARBA00022989"/>
    </source>
</evidence>
<name>A0A232EYJ7_9HYME</name>
<reference evidence="8 9" key="1">
    <citation type="journal article" date="2017" name="Curr. Biol.">
        <title>The Evolution of Venom by Co-option of Single-Copy Genes.</title>
        <authorList>
            <person name="Martinson E.O."/>
            <person name="Mrinalini"/>
            <person name="Kelkar Y.D."/>
            <person name="Chang C.H."/>
            <person name="Werren J.H."/>
        </authorList>
    </citation>
    <scope>NUCLEOTIDE SEQUENCE [LARGE SCALE GENOMIC DNA]</scope>
    <source>
        <strain evidence="8 9">Alberta</strain>
        <tissue evidence="8">Whole body</tissue>
    </source>
</reference>
<proteinExistence type="inferred from homology"/>
<comment type="caution">
    <text evidence="8">The sequence shown here is derived from an EMBL/GenBank/DDBJ whole genome shotgun (WGS) entry which is preliminary data.</text>
</comment>
<feature type="domain" description="Cation/H+ exchanger transmembrane" evidence="7">
    <location>
        <begin position="128"/>
        <end position="504"/>
    </location>
</feature>
<keyword evidence="5 6" id="KW-0472">Membrane</keyword>
<comment type="subcellular location">
    <subcellularLocation>
        <location evidence="1">Membrane</location>
        <topology evidence="1">Multi-pass membrane protein</topology>
    </subcellularLocation>
</comment>
<sequence>MKIFRRSRPCVTSFRDELVSDRTDSRVSVISVISDSNPSSGHTEEEEEDDLSCCHRATCCCPSFRDVLVTEPVNERFCGPFTYANVFWLITVLAMLLMSYASLYFYIGDPLLPGGSIFGLFAVVVFAYFLGWTLAYLPYLNLPPVFGMLLAGIVVRNLDWYDIHESLGIGASSKIRTFSVTFVMLRAGLQLTSSALREHPLFVLNLAVVPCTVEMLTVALCCRCFLDYPWAWAFLSGSIIACISPVVPVNCVLALAERGYGEDKDMATLLFTAASIDDIHIVSVYAICFAFIFTHDDEPMRWWSYVPGSLRDLLMGVTCGAALGLFFVFFPHRRHKYALWYRVCCLVLGSLMCTSGASKIAITGGGFLATIIMSLIATTGWRVLSVPFDVKPLRKAVHVMWHLMQPLLVGVIGADIDFRDWSLARFGLYIICIALGLLMRTAFAYLATLRTPFNVRERIFVALSWLSKGTLQAALAPMSLEQARQNDDPTELALAIDVVRMSVVSIVFLAPLGAIIMMLTGPLLLGRTSDEEHRRRRELSYLRILSLQPLRKRRSTAIREL</sequence>